<name>A0A2A9MAH9_BESBE</name>
<feature type="region of interest" description="Disordered" evidence="1">
    <location>
        <begin position="551"/>
        <end position="575"/>
    </location>
</feature>
<feature type="region of interest" description="Disordered" evidence="1">
    <location>
        <begin position="73"/>
        <end position="156"/>
    </location>
</feature>
<dbReference type="Proteomes" id="UP000224006">
    <property type="component" value="Chromosome V"/>
</dbReference>
<feature type="compositionally biased region" description="Polar residues" evidence="1">
    <location>
        <begin position="1308"/>
        <end position="1318"/>
    </location>
</feature>
<feature type="region of interest" description="Disordered" evidence="1">
    <location>
        <begin position="513"/>
        <end position="538"/>
    </location>
</feature>
<protein>
    <submittedName>
        <fullName evidence="2">Uncharacterized protein</fullName>
    </submittedName>
</protein>
<feature type="compositionally biased region" description="Low complexity" evidence="1">
    <location>
        <begin position="1096"/>
        <end position="1120"/>
    </location>
</feature>
<evidence type="ECO:0000256" key="1">
    <source>
        <dbReference type="SAM" id="MobiDB-lite"/>
    </source>
</evidence>
<gene>
    <name evidence="2" type="ORF">BESB_058820</name>
</gene>
<feature type="compositionally biased region" description="Basic and acidic residues" evidence="1">
    <location>
        <begin position="552"/>
        <end position="572"/>
    </location>
</feature>
<feature type="compositionally biased region" description="Basic and acidic residues" evidence="1">
    <location>
        <begin position="681"/>
        <end position="698"/>
    </location>
</feature>
<feature type="region of interest" description="Disordered" evidence="1">
    <location>
        <begin position="1462"/>
        <end position="1487"/>
    </location>
</feature>
<feature type="compositionally biased region" description="Low complexity" evidence="1">
    <location>
        <begin position="1462"/>
        <end position="1476"/>
    </location>
</feature>
<sequence length="1580" mass="169304">MGRVSNWEMELLAQKFPIRGEILGEDRYLNRYFLVPTARGVPRIFVEAFAHTQIDPVEAIDGFVDHVAAAAMEQEERKKEKEEDDGAASTLAESAPAGGIPTSNASCPPPSSLSALSSSSQVPNGLDAGAGMPGGGAGAPVPVGLLPGDRVGERRSSRRIAQRHQLELLHEASSSGTPLAGSVLNGLGAGFARAEERKRKRGSLTGEGKKFGLVAPTAAMKSSVLSALLGSAFVEGASGVKKLQAQEGEKAKHVNDFVRRAVDFSSISTYLQYLEETLKACGLFVVPPGRPLQQLQQALSPYLTRERALKEKLRRVDQQFQQLAASCPLPTPPRVFIPPSLFAACIWHGCRLLLQLEEALLLPLFASSWGFASVFQKQQHVLRLFHESQDRVASKRSSPSASLSQSRGERSDGRRAVLLSEDEGSGASSCGRSREKEREEGKRTEDEKESGEESGWRRRASDAKRRGGKDEEDDTCDALKEQDELAQKLQTRVWPQDVLHKCLSALAAHANVMGGEKKKKPEEPKASMKREEEEKEVKLKVEDTLAAGGLASREENAKTEKADHEETVREEQREAEEQEAQWMERRICLVVFAQLLLYIEKRLHTLSNVHTATWHIQQHHQWRREVTALGGAAALAQLALPLPSFEFSASPPAGAKSEGEEKVQCRGAKKGARGGSARKAATSEESRRERGGTRKGREEDADEQEKADEGGESDDEEGEETQDEGEEDGEKPSLDWQSRDGEDDPEKAHDDKDADDETRAEGGGLPPSPSLSPPAKADEFMPAATPESSAPEAEPASSAAAAVSLAASSSESCALPPDSPLQRILALIDAIGWDRDPTFSYLRTLRQSELEEMRRTREEEEKPRWAALLERGEMDGAQGGASASSSFVPEGEEDPLLSWTRVRNRHDVLAVWGFYLNIWKAFGLERQKVIDARTTVDRNTFLSLLAHDEQRAHLPDVGTRLFYFRRGHEQMMTAIQQEYGDTVEGRRWVDSTSMPLSIPYELGRVEELIVDSISYHPGIVSPLPPRAAPALSASCLSSSLLSGLGGSEAETGSSLPEKLYSFSIVDDPYALGLLVGDASRTKARSVPSQGGRRDASGPASLGSTPAASAAPTAGSPPASLCTSSAPTTADLLLSSRLPHAELGHAENDVSLPAAAATLNSLPCASTPGHVSSAVRTPGADPTSAGAGGEMDGSVTPSDPLLSGERKTLPAGVLGQTEFEMLSAADPVASACQEAERARQLLLQTREGKARDDAGEQDAKVHLETAPYYRMVCRVLRRFHETTADNISDRVKSIVAAAAAANEEKPHTRTSSRLLSYQNRSLSSRSPLALRSSSSSERRLQSSRQRSQGGDEEGHAAPEGAIQFPHASGPLDEREVVLCVPLRADDVEFVVKREKVFNALNLCWNPGMKFRMLFHTAVSAASDSAACTKDRETAGAAAASGKDNGAAAAGGGTAAAAGTANHNAGAGAGSASGDRAAGTGGDKSSLSTTTRYTGTIRRVDLLHPDFWENVLVEWEDRSRAGGVATAAGSGVGGASRGSSGDKGERGSGQKSDADSGFENVSLWELEPLKRLKRPGGSNTGD</sequence>
<proteinExistence type="predicted"/>
<dbReference type="OrthoDB" id="348511at2759"/>
<feature type="compositionally biased region" description="Low complexity" evidence="1">
    <location>
        <begin position="112"/>
        <end position="130"/>
    </location>
</feature>
<feature type="region of interest" description="Disordered" evidence="1">
    <location>
        <begin position="1081"/>
        <end position="1123"/>
    </location>
</feature>
<organism evidence="2 3">
    <name type="scientific">Besnoitia besnoiti</name>
    <name type="common">Apicomplexan protozoan</name>
    <dbReference type="NCBI Taxonomy" id="94643"/>
    <lineage>
        <taxon>Eukaryota</taxon>
        <taxon>Sar</taxon>
        <taxon>Alveolata</taxon>
        <taxon>Apicomplexa</taxon>
        <taxon>Conoidasida</taxon>
        <taxon>Coccidia</taxon>
        <taxon>Eucoccidiorida</taxon>
        <taxon>Eimeriorina</taxon>
        <taxon>Sarcocystidae</taxon>
        <taxon>Besnoitia</taxon>
    </lineage>
</organism>
<feature type="compositionally biased region" description="Low complexity" evidence="1">
    <location>
        <begin position="395"/>
        <end position="406"/>
    </location>
</feature>
<feature type="compositionally biased region" description="Basic and acidic residues" evidence="1">
    <location>
        <begin position="432"/>
        <end position="446"/>
    </location>
</feature>
<dbReference type="EMBL" id="NWUJ01000005">
    <property type="protein sequence ID" value="PFH34995.1"/>
    <property type="molecule type" value="Genomic_DNA"/>
</dbReference>
<evidence type="ECO:0000313" key="3">
    <source>
        <dbReference type="Proteomes" id="UP000224006"/>
    </source>
</evidence>
<feature type="compositionally biased region" description="Low complexity" evidence="1">
    <location>
        <begin position="782"/>
        <end position="803"/>
    </location>
</feature>
<feature type="compositionally biased region" description="Basic and acidic residues" evidence="1">
    <location>
        <begin position="454"/>
        <end position="469"/>
    </location>
</feature>
<feature type="compositionally biased region" description="Basic and acidic residues" evidence="1">
    <location>
        <begin position="515"/>
        <end position="538"/>
    </location>
</feature>
<reference evidence="2 3" key="1">
    <citation type="submission" date="2017-09" db="EMBL/GenBank/DDBJ databases">
        <title>Genome sequencing of Besnoitia besnoiti strain Bb-Ger1.</title>
        <authorList>
            <person name="Schares G."/>
            <person name="Venepally P."/>
            <person name="Lorenzi H.A."/>
        </authorList>
    </citation>
    <scope>NUCLEOTIDE SEQUENCE [LARGE SCALE GENOMIC DNA]</scope>
    <source>
        <strain evidence="2 3">Bb-Ger1</strain>
    </source>
</reference>
<feature type="compositionally biased region" description="Basic and acidic residues" evidence="1">
    <location>
        <begin position="1538"/>
        <end position="1552"/>
    </location>
</feature>
<feature type="compositionally biased region" description="Acidic residues" evidence="1">
    <location>
        <begin position="699"/>
        <end position="729"/>
    </location>
</feature>
<accession>A0A2A9MAH9</accession>
<feature type="region of interest" description="Disordered" evidence="1">
    <location>
        <begin position="1168"/>
        <end position="1202"/>
    </location>
</feature>
<feature type="region of interest" description="Disordered" evidence="1">
    <location>
        <begin position="649"/>
        <end position="803"/>
    </location>
</feature>
<keyword evidence="3" id="KW-1185">Reference proteome</keyword>
<feature type="compositionally biased region" description="Basic and acidic residues" evidence="1">
    <location>
        <begin position="730"/>
        <end position="760"/>
    </location>
</feature>
<comment type="caution">
    <text evidence="2">The sequence shown here is derived from an EMBL/GenBank/DDBJ whole genome shotgun (WGS) entry which is preliminary data.</text>
</comment>
<dbReference type="KEGG" id="bbes:BESB_058820"/>
<dbReference type="VEuPathDB" id="ToxoDB:BESB_058820"/>
<dbReference type="GeneID" id="40310810"/>
<feature type="region of interest" description="Disordered" evidence="1">
    <location>
        <begin position="393"/>
        <end position="476"/>
    </location>
</feature>
<feature type="region of interest" description="Disordered" evidence="1">
    <location>
        <begin position="1436"/>
        <end position="1455"/>
    </location>
</feature>
<feature type="region of interest" description="Disordered" evidence="1">
    <location>
        <begin position="1520"/>
        <end position="1560"/>
    </location>
</feature>
<feature type="region of interest" description="Disordered" evidence="1">
    <location>
        <begin position="1299"/>
        <end position="1366"/>
    </location>
</feature>
<feature type="compositionally biased region" description="Low complexity" evidence="1">
    <location>
        <begin position="1319"/>
        <end position="1334"/>
    </location>
</feature>
<feature type="compositionally biased region" description="Low complexity" evidence="1">
    <location>
        <begin position="1436"/>
        <end position="1446"/>
    </location>
</feature>
<dbReference type="RefSeq" id="XP_029219004.1">
    <property type="nucleotide sequence ID" value="XM_029364296.1"/>
</dbReference>
<evidence type="ECO:0000313" key="2">
    <source>
        <dbReference type="EMBL" id="PFH34995.1"/>
    </source>
</evidence>
<feature type="compositionally biased region" description="Low complexity" evidence="1">
    <location>
        <begin position="139"/>
        <end position="149"/>
    </location>
</feature>